<evidence type="ECO:0000313" key="1">
    <source>
        <dbReference type="EMBL" id="ETO01151.1"/>
    </source>
</evidence>
<dbReference type="EMBL" id="ASPP01039054">
    <property type="protein sequence ID" value="ETO01151.1"/>
    <property type="molecule type" value="Genomic_DNA"/>
</dbReference>
<name>X6LIE5_RETFI</name>
<organism evidence="1 2">
    <name type="scientific">Reticulomyxa filosa</name>
    <dbReference type="NCBI Taxonomy" id="46433"/>
    <lineage>
        <taxon>Eukaryota</taxon>
        <taxon>Sar</taxon>
        <taxon>Rhizaria</taxon>
        <taxon>Retaria</taxon>
        <taxon>Foraminifera</taxon>
        <taxon>Monothalamids</taxon>
        <taxon>Reticulomyxidae</taxon>
        <taxon>Reticulomyxa</taxon>
    </lineage>
</organism>
<proteinExistence type="predicted"/>
<protein>
    <submittedName>
        <fullName evidence="1">Uncharacterized protein</fullName>
    </submittedName>
</protein>
<dbReference type="AlphaFoldDB" id="X6LIE5"/>
<evidence type="ECO:0000313" key="2">
    <source>
        <dbReference type="Proteomes" id="UP000023152"/>
    </source>
</evidence>
<keyword evidence="2" id="KW-1185">Reference proteome</keyword>
<accession>X6LIE5</accession>
<dbReference type="Gene3D" id="3.40.50.1460">
    <property type="match status" value="1"/>
</dbReference>
<reference evidence="1 2" key="1">
    <citation type="journal article" date="2013" name="Curr. Biol.">
        <title>The Genome of the Foraminiferan Reticulomyxa filosa.</title>
        <authorList>
            <person name="Glockner G."/>
            <person name="Hulsmann N."/>
            <person name="Schleicher M."/>
            <person name="Noegel A.A."/>
            <person name="Eichinger L."/>
            <person name="Gallinger C."/>
            <person name="Pawlowski J."/>
            <person name="Sierra R."/>
            <person name="Euteneuer U."/>
            <person name="Pillet L."/>
            <person name="Moustafa A."/>
            <person name="Platzer M."/>
            <person name="Groth M."/>
            <person name="Szafranski K."/>
            <person name="Schliwa M."/>
        </authorList>
    </citation>
    <scope>NUCLEOTIDE SEQUENCE [LARGE SCALE GENOMIC DNA]</scope>
</reference>
<gene>
    <name evidence="1" type="ORF">RFI_36289</name>
</gene>
<dbReference type="Proteomes" id="UP000023152">
    <property type="component" value="Unassembled WGS sequence"/>
</dbReference>
<dbReference type="OrthoDB" id="10004338at2759"/>
<sequence>MKDLTLEELIQQIYCCLSLQYFRKMKQENLTFEIVDINDNIIDSDEAVKQSFMMKEASVKILWRSLKQSIIEKHKIIKNALVVMIGISEYMDNKKCGLSNVKNDVKNFKELFEQELNYEFVYSQSPQMTKEDVQIFMDRLF</sequence>
<comment type="caution">
    <text evidence="1">The sequence shown here is derived from an EMBL/GenBank/DDBJ whole genome shotgun (WGS) entry which is preliminary data.</text>
</comment>
<feature type="non-terminal residue" evidence="1">
    <location>
        <position position="141"/>
    </location>
</feature>